<feature type="region of interest" description="Disordered" evidence="1">
    <location>
        <begin position="1"/>
        <end position="36"/>
    </location>
</feature>
<sequence length="251" mass="27268">MSPGSRDYRVATALATSTPSSTRRHPRRPSPLALSPSPPDLCYRALAARSDCQTHGLWNSKAARGLRRSRSRVLPHCHDHDVPRISIAPRQTPAAPLAIPPLSPSQRCHPHHISTGLDSLPPSPSTSHAVAAGIVRSPCARTAKVAAPGHRRGARQVLCALPRYAARKQLRVSLRTASERSGARTRRTLQPAKSRAFERKTDVDSPPSPLLFGNDVVSHVWAVMSSPRQLTIFAQHRKTANSPDHVAVTCE</sequence>
<gene>
    <name evidence="2" type="ORF">CERSUDRAFT_101053</name>
</gene>
<evidence type="ECO:0000313" key="3">
    <source>
        <dbReference type="Proteomes" id="UP000016930"/>
    </source>
</evidence>
<reference evidence="2 3" key="1">
    <citation type="journal article" date="2012" name="Proc. Natl. Acad. Sci. U.S.A.">
        <title>Comparative genomics of Ceriporiopsis subvermispora and Phanerochaete chrysosporium provide insight into selective ligninolysis.</title>
        <authorList>
            <person name="Fernandez-Fueyo E."/>
            <person name="Ruiz-Duenas F.J."/>
            <person name="Ferreira P."/>
            <person name="Floudas D."/>
            <person name="Hibbett D.S."/>
            <person name="Canessa P."/>
            <person name="Larrondo L.F."/>
            <person name="James T.Y."/>
            <person name="Seelenfreund D."/>
            <person name="Lobos S."/>
            <person name="Polanco R."/>
            <person name="Tello M."/>
            <person name="Honda Y."/>
            <person name="Watanabe T."/>
            <person name="Watanabe T."/>
            <person name="Ryu J.S."/>
            <person name="Kubicek C.P."/>
            <person name="Schmoll M."/>
            <person name="Gaskell J."/>
            <person name="Hammel K.E."/>
            <person name="St John F.J."/>
            <person name="Vanden Wymelenberg A."/>
            <person name="Sabat G."/>
            <person name="Splinter BonDurant S."/>
            <person name="Syed K."/>
            <person name="Yadav J.S."/>
            <person name="Doddapaneni H."/>
            <person name="Subramanian V."/>
            <person name="Lavin J.L."/>
            <person name="Oguiza J.A."/>
            <person name="Perez G."/>
            <person name="Pisabarro A.G."/>
            <person name="Ramirez L."/>
            <person name="Santoyo F."/>
            <person name="Master E."/>
            <person name="Coutinho P.M."/>
            <person name="Henrissat B."/>
            <person name="Lombard V."/>
            <person name="Magnuson J.K."/>
            <person name="Kuees U."/>
            <person name="Hori C."/>
            <person name="Igarashi K."/>
            <person name="Samejima M."/>
            <person name="Held B.W."/>
            <person name="Barry K.W."/>
            <person name="LaButti K.M."/>
            <person name="Lapidus A."/>
            <person name="Lindquist E.A."/>
            <person name="Lucas S.M."/>
            <person name="Riley R."/>
            <person name="Salamov A.A."/>
            <person name="Hoffmeister D."/>
            <person name="Schwenk D."/>
            <person name="Hadar Y."/>
            <person name="Yarden O."/>
            <person name="de Vries R.P."/>
            <person name="Wiebenga A."/>
            <person name="Stenlid J."/>
            <person name="Eastwood D."/>
            <person name="Grigoriev I.V."/>
            <person name="Berka R.M."/>
            <person name="Blanchette R.A."/>
            <person name="Kersten P."/>
            <person name="Martinez A.T."/>
            <person name="Vicuna R."/>
            <person name="Cullen D."/>
        </authorList>
    </citation>
    <scope>NUCLEOTIDE SEQUENCE [LARGE SCALE GENOMIC DNA]</scope>
    <source>
        <strain evidence="2 3">B</strain>
    </source>
</reference>
<feature type="compositionally biased region" description="Low complexity" evidence="1">
    <location>
        <begin position="11"/>
        <end position="21"/>
    </location>
</feature>
<dbReference type="EMBL" id="KB445869">
    <property type="protein sequence ID" value="EMD30726.1"/>
    <property type="molecule type" value="Genomic_DNA"/>
</dbReference>
<evidence type="ECO:0000313" key="2">
    <source>
        <dbReference type="EMBL" id="EMD30726.1"/>
    </source>
</evidence>
<accession>M2QW34</accession>
<evidence type="ECO:0000256" key="1">
    <source>
        <dbReference type="SAM" id="MobiDB-lite"/>
    </source>
</evidence>
<proteinExistence type="predicted"/>
<name>M2QW34_CERS8</name>
<dbReference type="HOGENOM" id="CLU_1106995_0_0_1"/>
<dbReference type="Proteomes" id="UP000016930">
    <property type="component" value="Unassembled WGS sequence"/>
</dbReference>
<organism evidence="2 3">
    <name type="scientific">Ceriporiopsis subvermispora (strain B)</name>
    <name type="common">White-rot fungus</name>
    <name type="synonym">Gelatoporia subvermispora</name>
    <dbReference type="NCBI Taxonomy" id="914234"/>
    <lineage>
        <taxon>Eukaryota</taxon>
        <taxon>Fungi</taxon>
        <taxon>Dikarya</taxon>
        <taxon>Basidiomycota</taxon>
        <taxon>Agaricomycotina</taxon>
        <taxon>Agaricomycetes</taxon>
        <taxon>Polyporales</taxon>
        <taxon>Gelatoporiaceae</taxon>
        <taxon>Gelatoporia</taxon>
    </lineage>
</organism>
<feature type="region of interest" description="Disordered" evidence="1">
    <location>
        <begin position="175"/>
        <end position="205"/>
    </location>
</feature>
<protein>
    <submittedName>
        <fullName evidence="2">Uncharacterized protein</fullName>
    </submittedName>
</protein>
<keyword evidence="3" id="KW-1185">Reference proteome</keyword>
<dbReference type="AlphaFoldDB" id="M2QW34"/>